<feature type="domain" description="Carboxymuconolactone decarboxylase-like" evidence="2">
    <location>
        <begin position="295"/>
        <end position="378"/>
    </location>
</feature>
<dbReference type="NCBIfam" id="TIGR00778">
    <property type="entry name" value="ahpD_dom"/>
    <property type="match status" value="1"/>
</dbReference>
<accession>A0A553K1V6</accession>
<dbReference type="InterPro" id="IPR023923">
    <property type="entry name" value="AhpD_Avi7169"/>
</dbReference>
<reference evidence="3 4" key="1">
    <citation type="submission" date="2019-07" db="EMBL/GenBank/DDBJ databases">
        <authorList>
            <person name="Zhou L.-Y."/>
        </authorList>
    </citation>
    <scope>NUCLEOTIDE SEQUENCE [LARGE SCALE GENOMIC DNA]</scope>
    <source>
        <strain evidence="3 4">YIM 101269</strain>
    </source>
</reference>
<dbReference type="Pfam" id="PF02627">
    <property type="entry name" value="CMD"/>
    <property type="match status" value="1"/>
</dbReference>
<dbReference type="Gene3D" id="1.20.1290.10">
    <property type="entry name" value="AhpD-like"/>
    <property type="match status" value="2"/>
</dbReference>
<dbReference type="InterPro" id="IPR029032">
    <property type="entry name" value="AhpD-like"/>
</dbReference>
<dbReference type="EMBL" id="VKKG01000002">
    <property type="protein sequence ID" value="TRY18688.1"/>
    <property type="molecule type" value="Genomic_DNA"/>
</dbReference>
<proteinExistence type="predicted"/>
<dbReference type="InterPro" id="IPR004675">
    <property type="entry name" value="AhpD_core"/>
</dbReference>
<dbReference type="InterPro" id="IPR010195">
    <property type="entry name" value="Uncharacterised_peroxidase-rel"/>
</dbReference>
<feature type="region of interest" description="Disordered" evidence="1">
    <location>
        <begin position="226"/>
        <end position="245"/>
    </location>
</feature>
<dbReference type="NCBIfam" id="TIGR01926">
    <property type="entry name" value="peroxid_rel"/>
    <property type="match status" value="1"/>
</dbReference>
<dbReference type="GO" id="GO:0051920">
    <property type="term" value="F:peroxiredoxin activity"/>
    <property type="evidence" value="ECO:0007669"/>
    <property type="project" value="InterPro"/>
</dbReference>
<dbReference type="InterPro" id="IPR003779">
    <property type="entry name" value="CMD-like"/>
</dbReference>
<evidence type="ECO:0000259" key="2">
    <source>
        <dbReference type="Pfam" id="PF02627"/>
    </source>
</evidence>
<dbReference type="PANTHER" id="PTHR35446">
    <property type="entry name" value="SI:CH211-175M2.5"/>
    <property type="match status" value="1"/>
</dbReference>
<evidence type="ECO:0000313" key="4">
    <source>
        <dbReference type="Proteomes" id="UP000317638"/>
    </source>
</evidence>
<keyword evidence="3" id="KW-0575">Peroxidase</keyword>
<keyword evidence="3" id="KW-0560">Oxidoreductase</keyword>
<dbReference type="AlphaFoldDB" id="A0A553K1V6"/>
<organism evidence="3 4">
    <name type="scientific">Tessaracoccus rhinocerotis</name>
    <dbReference type="NCBI Taxonomy" id="1689449"/>
    <lineage>
        <taxon>Bacteria</taxon>
        <taxon>Bacillati</taxon>
        <taxon>Actinomycetota</taxon>
        <taxon>Actinomycetes</taxon>
        <taxon>Propionibacteriales</taxon>
        <taxon>Propionibacteriaceae</taxon>
        <taxon>Tessaracoccus</taxon>
    </lineage>
</organism>
<comment type="caution">
    <text evidence="3">The sequence shown here is derived from an EMBL/GenBank/DDBJ whole genome shotgun (WGS) entry which is preliminary data.</text>
</comment>
<evidence type="ECO:0000313" key="3">
    <source>
        <dbReference type="EMBL" id="TRY18688.1"/>
    </source>
</evidence>
<dbReference type="PANTHER" id="PTHR35446:SF2">
    <property type="entry name" value="CARBOXYMUCONOLACTONE DECARBOXYLASE-LIKE DOMAIN-CONTAINING PROTEIN"/>
    <property type="match status" value="1"/>
</dbReference>
<dbReference type="RefSeq" id="WP_143937582.1">
    <property type="nucleotide sequence ID" value="NZ_VKKG01000002.1"/>
</dbReference>
<evidence type="ECO:0000256" key="1">
    <source>
        <dbReference type="SAM" id="MobiDB-lite"/>
    </source>
</evidence>
<dbReference type="NCBIfam" id="TIGR04030">
    <property type="entry name" value="perox_Avi_7169"/>
    <property type="match status" value="1"/>
</dbReference>
<dbReference type="SUPFAM" id="SSF69118">
    <property type="entry name" value="AhpD-like"/>
    <property type="match status" value="2"/>
</dbReference>
<dbReference type="OrthoDB" id="9801997at2"/>
<name>A0A553K1V6_9ACTN</name>
<protein>
    <submittedName>
        <fullName evidence="3">Alkylhydroperoxidase domain protein</fullName>
    </submittedName>
</protein>
<gene>
    <name evidence="3" type="ORF">FOJ82_06110</name>
</gene>
<dbReference type="Proteomes" id="UP000317638">
    <property type="component" value="Unassembled WGS sequence"/>
</dbReference>
<dbReference type="InterPro" id="IPR023982">
    <property type="entry name" value="CHP04029_CMD-like"/>
</dbReference>
<keyword evidence="4" id="KW-1185">Reference proteome</keyword>
<dbReference type="NCBIfam" id="TIGR04029">
    <property type="entry name" value="CMD_Avi_7170"/>
    <property type="match status" value="1"/>
</dbReference>
<sequence length="431" mass="46368">MTDIIDALTGIATGDVLDVARSRRPEAKRHAQGSFEALFQPLDASHVTLPERAAVALFVARLHGQWAAVQFYGTLLRETGGGDVLEPVIVAEADRASGAGPYGAFRAENAPESVPGLEYAVDSVEASYAVPDRLAAALEHAHFLVFHPRDAARERLQRLLDDGWSTTGVVTLSQLVSFLTFQLRVIHGLTVLREADGGASAAPAAGSLAALASEVAAAAERRLGDAAGKPADDAAEQLPPAPKVDEPARFTQDSLGWKPWLTPLAASDFTEAHYEALVERDRVHMPYFRLLARDPEALRERTLTDMDIFYNTDGGLPRADRELAAAAASRFNGCVFCASVHSRFATEQGADRDDVQRLLDEGVAARIAPRWDALVDATVALTATPPRFGTDELAGLRNAGLDELELLDMVQAGAFFNWANRLMLALGEPTR</sequence>